<name>A0ABU8WIB2_9BURK</name>
<dbReference type="RefSeq" id="WP_340342397.1">
    <property type="nucleotide sequence ID" value="NZ_JBBKZT010000004.1"/>
</dbReference>
<gene>
    <name evidence="2" type="ORF">WKW82_11385</name>
</gene>
<sequence>MSQPSEVQGTEAIDAGKPTGKPRLVVREGKSAEGEGTAPLKAKVGATPGGGLVHLISVEGGLRQCTTLKALWSHLANEPVALLPFGQALVFEPVHPLRETAGKDRSGGWRAAAVSALSTVNRDSPMLRWYEDMAGRIWADSEDRAAIETFTLPTHADASDPCTAEAALRHLMWVPVADVAQPPHAGWLLARDTEWEESHRKLANASRRLMATAPAPSSGAPSPRATGVGPCAAPASCWRSSRRRWPSSRCR</sequence>
<feature type="compositionally biased region" description="Basic residues" evidence="1">
    <location>
        <begin position="240"/>
        <end position="251"/>
    </location>
</feature>
<feature type="compositionally biased region" description="Low complexity" evidence="1">
    <location>
        <begin position="211"/>
        <end position="239"/>
    </location>
</feature>
<comment type="caution">
    <text evidence="2">The sequence shown here is derived from an EMBL/GenBank/DDBJ whole genome shotgun (WGS) entry which is preliminary data.</text>
</comment>
<evidence type="ECO:0000313" key="2">
    <source>
        <dbReference type="EMBL" id="MEJ8847257.1"/>
    </source>
</evidence>
<keyword evidence="3" id="KW-1185">Reference proteome</keyword>
<accession>A0ABU8WIB2</accession>
<feature type="region of interest" description="Disordered" evidence="1">
    <location>
        <begin position="1"/>
        <end position="24"/>
    </location>
</feature>
<evidence type="ECO:0000313" key="3">
    <source>
        <dbReference type="Proteomes" id="UP001385892"/>
    </source>
</evidence>
<organism evidence="2 3">
    <name type="scientific">Variovorax rhizosphaerae</name>
    <dbReference type="NCBI Taxonomy" id="1836200"/>
    <lineage>
        <taxon>Bacteria</taxon>
        <taxon>Pseudomonadati</taxon>
        <taxon>Pseudomonadota</taxon>
        <taxon>Betaproteobacteria</taxon>
        <taxon>Burkholderiales</taxon>
        <taxon>Comamonadaceae</taxon>
        <taxon>Variovorax</taxon>
    </lineage>
</organism>
<protein>
    <submittedName>
        <fullName evidence="2">Uncharacterized protein</fullName>
    </submittedName>
</protein>
<feature type="region of interest" description="Disordered" evidence="1">
    <location>
        <begin position="210"/>
        <end position="251"/>
    </location>
</feature>
<reference evidence="2 3" key="1">
    <citation type="submission" date="2024-03" db="EMBL/GenBank/DDBJ databases">
        <title>Novel species of the genus Variovorax.</title>
        <authorList>
            <person name="Liu Q."/>
            <person name="Xin Y.-H."/>
        </authorList>
    </citation>
    <scope>NUCLEOTIDE SEQUENCE [LARGE SCALE GENOMIC DNA]</scope>
    <source>
        <strain evidence="2 3">KACC 18900</strain>
    </source>
</reference>
<evidence type="ECO:0000256" key="1">
    <source>
        <dbReference type="SAM" id="MobiDB-lite"/>
    </source>
</evidence>
<proteinExistence type="predicted"/>
<dbReference type="EMBL" id="JBBKZT010000004">
    <property type="protein sequence ID" value="MEJ8847257.1"/>
    <property type="molecule type" value="Genomic_DNA"/>
</dbReference>
<dbReference type="Proteomes" id="UP001385892">
    <property type="component" value="Unassembled WGS sequence"/>
</dbReference>